<dbReference type="PANTHER" id="PTHR11645:SF0">
    <property type="entry name" value="PYRROLINE-5-CARBOXYLATE REDUCTASE 3"/>
    <property type="match status" value="1"/>
</dbReference>
<dbReference type="PROSITE" id="PS00521">
    <property type="entry name" value="P5CR"/>
    <property type="match status" value="1"/>
</dbReference>
<keyword evidence="5" id="KW-0963">Cytoplasm</keyword>
<keyword evidence="2 5" id="KW-0641">Proline biosynthesis</keyword>
<dbReference type="NCBIfam" id="TIGR00112">
    <property type="entry name" value="proC"/>
    <property type="match status" value="1"/>
</dbReference>
<comment type="caution">
    <text evidence="10">The sequence shown here is derived from an EMBL/GenBank/DDBJ whole genome shotgun (WGS) entry which is preliminary data.</text>
</comment>
<dbReference type="InterPro" id="IPR008927">
    <property type="entry name" value="6-PGluconate_DH-like_C_sf"/>
</dbReference>
<keyword evidence="11" id="KW-1185">Reference proteome</keyword>
<keyword evidence="3 5" id="KW-0521">NADP</keyword>
<dbReference type="HAMAP" id="MF_01925">
    <property type="entry name" value="P5C_reductase"/>
    <property type="match status" value="1"/>
</dbReference>
<name>A0ABR5TLE8_9BACL</name>
<dbReference type="PANTHER" id="PTHR11645">
    <property type="entry name" value="PYRROLINE-5-CARBOXYLATE REDUCTASE"/>
    <property type="match status" value="1"/>
</dbReference>
<comment type="function">
    <text evidence="5">Catalyzes the reduction of 1-pyrroline-5-carboxylate (PCA) to L-proline.</text>
</comment>
<organism evidence="10 11">
    <name type="scientific">Gemelliphila asaccharolytica</name>
    <dbReference type="NCBI Taxonomy" id="502393"/>
    <lineage>
        <taxon>Bacteria</taxon>
        <taxon>Bacillati</taxon>
        <taxon>Bacillota</taxon>
        <taxon>Bacilli</taxon>
        <taxon>Bacillales</taxon>
        <taxon>Gemellaceae</taxon>
        <taxon>Gemelliphila</taxon>
    </lineage>
</organism>
<protein>
    <recommendedName>
        <fullName evidence="5 6">Pyrroline-5-carboxylate reductase</fullName>
        <shortName evidence="5">P5C reductase</shortName>
        <shortName evidence="5">P5CR</shortName>
        <ecNumber evidence="5 6">1.5.1.2</ecNumber>
    </recommendedName>
    <alternativeName>
        <fullName evidence="5">PCA reductase</fullName>
    </alternativeName>
</protein>
<dbReference type="SUPFAM" id="SSF48179">
    <property type="entry name" value="6-phosphogluconate dehydrogenase C-terminal domain-like"/>
    <property type="match status" value="1"/>
</dbReference>
<comment type="similarity">
    <text evidence="1 5 7">Belongs to the pyrroline-5-carboxylate reductase family.</text>
</comment>
<feature type="domain" description="Pyrroline-5-carboxylate reductase catalytic N-terminal" evidence="8">
    <location>
        <begin position="3"/>
        <end position="95"/>
    </location>
</feature>
<dbReference type="Pfam" id="PF14748">
    <property type="entry name" value="P5CR_dimer"/>
    <property type="match status" value="1"/>
</dbReference>
<dbReference type="EMBL" id="LSDB01000040">
    <property type="protein sequence ID" value="KXB57568.1"/>
    <property type="molecule type" value="Genomic_DNA"/>
</dbReference>
<keyword evidence="5 7" id="KW-0028">Amino-acid biosynthesis</keyword>
<comment type="catalytic activity">
    <reaction evidence="5 7">
        <text>L-proline + NADP(+) = (S)-1-pyrroline-5-carboxylate + NADPH + 2 H(+)</text>
        <dbReference type="Rhea" id="RHEA:14109"/>
        <dbReference type="ChEBI" id="CHEBI:15378"/>
        <dbReference type="ChEBI" id="CHEBI:17388"/>
        <dbReference type="ChEBI" id="CHEBI:57783"/>
        <dbReference type="ChEBI" id="CHEBI:58349"/>
        <dbReference type="ChEBI" id="CHEBI:60039"/>
        <dbReference type="EC" id="1.5.1.2"/>
    </reaction>
</comment>
<evidence type="ECO:0000313" key="11">
    <source>
        <dbReference type="Proteomes" id="UP000070467"/>
    </source>
</evidence>
<feature type="domain" description="Pyrroline-5-carboxylate reductase dimerisation" evidence="9">
    <location>
        <begin position="158"/>
        <end position="262"/>
    </location>
</feature>
<evidence type="ECO:0000259" key="9">
    <source>
        <dbReference type="Pfam" id="PF14748"/>
    </source>
</evidence>
<dbReference type="Gene3D" id="3.40.50.720">
    <property type="entry name" value="NAD(P)-binding Rossmann-like Domain"/>
    <property type="match status" value="1"/>
</dbReference>
<dbReference type="Proteomes" id="UP000070467">
    <property type="component" value="Unassembled WGS sequence"/>
</dbReference>
<evidence type="ECO:0000313" key="10">
    <source>
        <dbReference type="EMBL" id="KXB57568.1"/>
    </source>
</evidence>
<comment type="catalytic activity">
    <reaction evidence="5">
        <text>L-proline + NAD(+) = (S)-1-pyrroline-5-carboxylate + NADH + 2 H(+)</text>
        <dbReference type="Rhea" id="RHEA:14105"/>
        <dbReference type="ChEBI" id="CHEBI:15378"/>
        <dbReference type="ChEBI" id="CHEBI:17388"/>
        <dbReference type="ChEBI" id="CHEBI:57540"/>
        <dbReference type="ChEBI" id="CHEBI:57945"/>
        <dbReference type="ChEBI" id="CHEBI:60039"/>
        <dbReference type="EC" id="1.5.1.2"/>
    </reaction>
</comment>
<evidence type="ECO:0000256" key="1">
    <source>
        <dbReference type="ARBA" id="ARBA00005525"/>
    </source>
</evidence>
<evidence type="ECO:0000256" key="5">
    <source>
        <dbReference type="HAMAP-Rule" id="MF_01925"/>
    </source>
</evidence>
<dbReference type="Gene3D" id="1.10.3730.10">
    <property type="entry name" value="ProC C-terminal domain-like"/>
    <property type="match status" value="1"/>
</dbReference>
<dbReference type="InterPro" id="IPR053790">
    <property type="entry name" value="P5CR-like_CS"/>
</dbReference>
<keyword evidence="4 5" id="KW-0560">Oxidoreductase</keyword>
<dbReference type="InterPro" id="IPR036291">
    <property type="entry name" value="NAD(P)-bd_dom_sf"/>
</dbReference>
<dbReference type="EC" id="1.5.1.2" evidence="5 6"/>
<accession>A0ABR5TLE8</accession>
<gene>
    <name evidence="5" type="primary">proC</name>
    <name evidence="10" type="ORF">HMPREF1871_00851</name>
</gene>
<dbReference type="Pfam" id="PF03807">
    <property type="entry name" value="F420_oxidored"/>
    <property type="match status" value="1"/>
</dbReference>
<dbReference type="PIRSF" id="PIRSF000193">
    <property type="entry name" value="Pyrrol-5-carb_rd"/>
    <property type="match status" value="1"/>
</dbReference>
<evidence type="ECO:0000256" key="7">
    <source>
        <dbReference type="RuleBase" id="RU003903"/>
    </source>
</evidence>
<evidence type="ECO:0000256" key="2">
    <source>
        <dbReference type="ARBA" id="ARBA00022650"/>
    </source>
</evidence>
<dbReference type="InterPro" id="IPR029036">
    <property type="entry name" value="P5CR_dimer"/>
</dbReference>
<comment type="subcellular location">
    <subcellularLocation>
        <location evidence="5">Cytoplasm</location>
    </subcellularLocation>
</comment>
<comment type="pathway">
    <text evidence="5 7">Amino-acid biosynthesis; L-proline biosynthesis; L-proline from L-glutamate 5-semialdehyde: step 1/1.</text>
</comment>
<evidence type="ECO:0000256" key="6">
    <source>
        <dbReference type="NCBIfam" id="TIGR00112"/>
    </source>
</evidence>
<dbReference type="SUPFAM" id="SSF51735">
    <property type="entry name" value="NAD(P)-binding Rossmann-fold domains"/>
    <property type="match status" value="1"/>
</dbReference>
<dbReference type="InterPro" id="IPR028939">
    <property type="entry name" value="P5C_Rdtase_cat_N"/>
</dbReference>
<sequence>MSIIGVGNMGGSILKGILENNIYAREDIEIYHPKGERLENLEKKYHVSGTTSIEELAKNASVILLAVKPQVMSEVADELKKFYSKNQLIISIAAGITIDFLEKNLGKDAKVVRVMPNTPLLVGEGVSTISLNKNVEREELAFVKGIFSTLGMVEIVDEKLIDAVVGVCGSSPAYVYMFIEAMADGAVCCGMKRDLAYKMAAQSVLGASKMVLETNIHPAKLKDMVCSPKGTTIEAVRSLEKNNFRSSVMEAVISACKKSEEMSGENN</sequence>
<evidence type="ECO:0000256" key="3">
    <source>
        <dbReference type="ARBA" id="ARBA00022857"/>
    </source>
</evidence>
<proteinExistence type="inferred from homology"/>
<evidence type="ECO:0000259" key="8">
    <source>
        <dbReference type="Pfam" id="PF03807"/>
    </source>
</evidence>
<dbReference type="InterPro" id="IPR000304">
    <property type="entry name" value="Pyrroline-COOH_reductase"/>
</dbReference>
<reference evidence="10 11" key="1">
    <citation type="submission" date="2016-01" db="EMBL/GenBank/DDBJ databases">
        <authorList>
            <person name="Mitreva M."/>
            <person name="Pepin K.H."/>
            <person name="Mihindukulasuriya K.A."/>
            <person name="Fulton R."/>
            <person name="Fronick C."/>
            <person name="O'Laughlin M."/>
            <person name="Miner T."/>
            <person name="Herter B."/>
            <person name="Rosa B.A."/>
            <person name="Cordes M."/>
            <person name="Tomlinson C."/>
            <person name="Wollam A."/>
            <person name="Palsikar V.B."/>
            <person name="Mardis E.R."/>
            <person name="Wilson R.K."/>
        </authorList>
    </citation>
    <scope>NUCLEOTIDE SEQUENCE [LARGE SCALE GENOMIC DNA]</scope>
    <source>
        <strain evidence="10 11">KA00071</strain>
    </source>
</reference>
<evidence type="ECO:0000256" key="4">
    <source>
        <dbReference type="ARBA" id="ARBA00023002"/>
    </source>
</evidence>